<evidence type="ECO:0000313" key="2">
    <source>
        <dbReference type="Proteomes" id="UP000467841"/>
    </source>
</evidence>
<dbReference type="EMBL" id="CACVBM020001380">
    <property type="protein sequence ID" value="CAA7047630.1"/>
    <property type="molecule type" value="Genomic_DNA"/>
</dbReference>
<protein>
    <submittedName>
        <fullName evidence="1">Uncharacterized protein</fullName>
    </submittedName>
</protein>
<keyword evidence="2" id="KW-1185">Reference proteome</keyword>
<comment type="caution">
    <text evidence="1">The sequence shown here is derived from an EMBL/GenBank/DDBJ whole genome shotgun (WGS) entry which is preliminary data.</text>
</comment>
<accession>A0A6D2K796</accession>
<evidence type="ECO:0000313" key="1">
    <source>
        <dbReference type="EMBL" id="CAA7047630.1"/>
    </source>
</evidence>
<dbReference type="AlphaFoldDB" id="A0A6D2K796"/>
<gene>
    <name evidence="1" type="ORF">MERR_LOCUS34865</name>
</gene>
<sequence length="113" mass="12356">MVDESGLVLIPSGDGSSSAANLFKVFYVIKRMFGWKAIELVLSNQCYDLDLIVIPCRKWWMDRVLSVKKASAESVSDCLNQLEVAHQRPSRRLWIKGGGGSLPSSLALATSAA</sequence>
<name>A0A6D2K796_9BRAS</name>
<dbReference type="Proteomes" id="UP000467841">
    <property type="component" value="Unassembled WGS sequence"/>
</dbReference>
<organism evidence="1 2">
    <name type="scientific">Microthlaspi erraticum</name>
    <dbReference type="NCBI Taxonomy" id="1685480"/>
    <lineage>
        <taxon>Eukaryota</taxon>
        <taxon>Viridiplantae</taxon>
        <taxon>Streptophyta</taxon>
        <taxon>Embryophyta</taxon>
        <taxon>Tracheophyta</taxon>
        <taxon>Spermatophyta</taxon>
        <taxon>Magnoliopsida</taxon>
        <taxon>eudicotyledons</taxon>
        <taxon>Gunneridae</taxon>
        <taxon>Pentapetalae</taxon>
        <taxon>rosids</taxon>
        <taxon>malvids</taxon>
        <taxon>Brassicales</taxon>
        <taxon>Brassicaceae</taxon>
        <taxon>Coluteocarpeae</taxon>
        <taxon>Microthlaspi</taxon>
    </lineage>
</organism>
<reference evidence="1" key="1">
    <citation type="submission" date="2020-01" db="EMBL/GenBank/DDBJ databases">
        <authorList>
            <person name="Mishra B."/>
        </authorList>
    </citation>
    <scope>NUCLEOTIDE SEQUENCE [LARGE SCALE GENOMIC DNA]</scope>
</reference>
<proteinExistence type="predicted"/>